<proteinExistence type="predicted"/>
<evidence type="ECO:0008006" key="4">
    <source>
        <dbReference type="Google" id="ProtNLM"/>
    </source>
</evidence>
<accession>A0AA40ECR8</accession>
<protein>
    <recommendedName>
        <fullName evidence="4">Secreted protein</fullName>
    </recommendedName>
</protein>
<keyword evidence="1" id="KW-0732">Signal</keyword>
<dbReference type="EMBL" id="JAUIRO010000001">
    <property type="protein sequence ID" value="KAK0735230.1"/>
    <property type="molecule type" value="Genomic_DNA"/>
</dbReference>
<keyword evidence="3" id="KW-1185">Reference proteome</keyword>
<reference evidence="2" key="1">
    <citation type="submission" date="2023-06" db="EMBL/GenBank/DDBJ databases">
        <title>Genome-scale phylogeny and comparative genomics of the fungal order Sordariales.</title>
        <authorList>
            <consortium name="Lawrence Berkeley National Laboratory"/>
            <person name="Hensen N."/>
            <person name="Bonometti L."/>
            <person name="Westerberg I."/>
            <person name="Brannstrom I.O."/>
            <person name="Guillou S."/>
            <person name="Cros-Aarteil S."/>
            <person name="Calhoun S."/>
            <person name="Haridas S."/>
            <person name="Kuo A."/>
            <person name="Mondo S."/>
            <person name="Pangilinan J."/>
            <person name="Riley R."/>
            <person name="LaButti K."/>
            <person name="Andreopoulos B."/>
            <person name="Lipzen A."/>
            <person name="Chen C."/>
            <person name="Yanf M."/>
            <person name="Daum C."/>
            <person name="Ng V."/>
            <person name="Clum A."/>
            <person name="Steindorff A."/>
            <person name="Ohm R."/>
            <person name="Martin F."/>
            <person name="Silar P."/>
            <person name="Natvig D."/>
            <person name="Lalanne C."/>
            <person name="Gautier V."/>
            <person name="Ament-velasquez S.L."/>
            <person name="Kruys A."/>
            <person name="Hutchinson M.I."/>
            <person name="Powell A.J."/>
            <person name="Barry K."/>
            <person name="Miller A.N."/>
            <person name="Grigoriev I.V."/>
            <person name="Debuchy R."/>
            <person name="Gladieux P."/>
            <person name="Thoren M.H."/>
            <person name="Johannesson H."/>
        </authorList>
    </citation>
    <scope>NUCLEOTIDE SEQUENCE</scope>
    <source>
        <strain evidence="2">SMH2392-1A</strain>
    </source>
</reference>
<evidence type="ECO:0000256" key="1">
    <source>
        <dbReference type="SAM" id="SignalP"/>
    </source>
</evidence>
<organism evidence="2 3">
    <name type="scientific">Lasiosphaeria miniovina</name>
    <dbReference type="NCBI Taxonomy" id="1954250"/>
    <lineage>
        <taxon>Eukaryota</taxon>
        <taxon>Fungi</taxon>
        <taxon>Dikarya</taxon>
        <taxon>Ascomycota</taxon>
        <taxon>Pezizomycotina</taxon>
        <taxon>Sordariomycetes</taxon>
        <taxon>Sordariomycetidae</taxon>
        <taxon>Sordariales</taxon>
        <taxon>Lasiosphaeriaceae</taxon>
        <taxon>Lasiosphaeria</taxon>
    </lineage>
</organism>
<feature type="chain" id="PRO_5041203321" description="Secreted protein" evidence="1">
    <location>
        <begin position="22"/>
        <end position="113"/>
    </location>
</feature>
<evidence type="ECO:0000313" key="3">
    <source>
        <dbReference type="Proteomes" id="UP001172101"/>
    </source>
</evidence>
<name>A0AA40ECR8_9PEZI</name>
<dbReference type="Proteomes" id="UP001172101">
    <property type="component" value="Unassembled WGS sequence"/>
</dbReference>
<evidence type="ECO:0000313" key="2">
    <source>
        <dbReference type="EMBL" id="KAK0735230.1"/>
    </source>
</evidence>
<feature type="signal peptide" evidence="1">
    <location>
        <begin position="1"/>
        <end position="21"/>
    </location>
</feature>
<dbReference type="RefSeq" id="XP_060304107.1">
    <property type="nucleotide sequence ID" value="XM_060448187.1"/>
</dbReference>
<sequence>MPLRFLHSLLFPSFLTRNVLISFGMPSFGLITTPPLPSLHEYKEAFFSVLLDLLSGQFNALSTSIACNTILTRFPNWIHLRAVPLAGPCRVAIRCYVPRGGQTTTPDARTSGI</sequence>
<dbReference type="AlphaFoldDB" id="A0AA40ECR8"/>
<gene>
    <name evidence="2" type="ORF">B0T26DRAFT_98820</name>
</gene>
<comment type="caution">
    <text evidence="2">The sequence shown here is derived from an EMBL/GenBank/DDBJ whole genome shotgun (WGS) entry which is preliminary data.</text>
</comment>
<dbReference type="GeneID" id="85331457"/>